<organism evidence="1 2">
    <name type="scientific">Prorocentrum cordatum</name>
    <dbReference type="NCBI Taxonomy" id="2364126"/>
    <lineage>
        <taxon>Eukaryota</taxon>
        <taxon>Sar</taxon>
        <taxon>Alveolata</taxon>
        <taxon>Dinophyceae</taxon>
        <taxon>Prorocentrales</taxon>
        <taxon>Prorocentraceae</taxon>
        <taxon>Prorocentrum</taxon>
    </lineage>
</organism>
<accession>A0ABN9X3P1</accession>
<proteinExistence type="predicted"/>
<dbReference type="EMBL" id="CAUYUJ010019582">
    <property type="protein sequence ID" value="CAK0892228.1"/>
    <property type="molecule type" value="Genomic_DNA"/>
</dbReference>
<evidence type="ECO:0000313" key="2">
    <source>
        <dbReference type="Proteomes" id="UP001189429"/>
    </source>
</evidence>
<comment type="caution">
    <text evidence="1">The sequence shown here is derived from an EMBL/GenBank/DDBJ whole genome shotgun (WGS) entry which is preliminary data.</text>
</comment>
<evidence type="ECO:0000313" key="1">
    <source>
        <dbReference type="EMBL" id="CAK0892228.1"/>
    </source>
</evidence>
<name>A0ABN9X3P1_9DINO</name>
<evidence type="ECO:0008006" key="3">
    <source>
        <dbReference type="Google" id="ProtNLM"/>
    </source>
</evidence>
<gene>
    <name evidence="1" type="ORF">PCOR1329_LOCUS71945</name>
</gene>
<reference evidence="1" key="1">
    <citation type="submission" date="2023-10" db="EMBL/GenBank/DDBJ databases">
        <authorList>
            <person name="Chen Y."/>
            <person name="Shah S."/>
            <person name="Dougan E. K."/>
            <person name="Thang M."/>
            <person name="Chan C."/>
        </authorList>
    </citation>
    <scope>NUCLEOTIDE SEQUENCE [LARGE SCALE GENOMIC DNA]</scope>
</reference>
<protein>
    <recommendedName>
        <fullName evidence="3">RNA-dependent RNA polymerase</fullName>
    </recommendedName>
</protein>
<keyword evidence="2" id="KW-1185">Reference proteome</keyword>
<dbReference type="Proteomes" id="UP001189429">
    <property type="component" value="Unassembled WGS sequence"/>
</dbReference>
<sequence length="362" mass="40676">MLAEKAVSDLCLVLQRHKVEHQGWRNVLNPHTTNRKDKLVDNIEHYAACSTVSFNSEGRFICTICLPDSYAPRDGLPTQGLSNAFPSKRAALGDACFKCLVDLLTRDPDKVILKPSVFKFGEQSVREILKAARDALQSSRGASASSCQMQVDDVVTGKYSGVMVRDRSRSPKPDHAAQRAVIIEGFRDKATGSSVLNDEDGWDRLRADLAHLRNGMKAEVDSDDDLPRQACDEFNHIRIVENIVENVWSLQESISGTFKDGSRLEQLVKELKDGKVDPMTDDFLVLNVASAKVRCRPGSQRSETVSRFYTFDHRRLWCMVQAGCRRIRLRIKPGFSGKAFNEFASKAEGLGRRITDVRVRYR</sequence>